<keyword evidence="2" id="KW-1185">Reference proteome</keyword>
<organism evidence="1 2">
    <name type="scientific">Streptomyces castrisilvae</name>
    <dbReference type="NCBI Taxonomy" id="3033811"/>
    <lineage>
        <taxon>Bacteria</taxon>
        <taxon>Bacillati</taxon>
        <taxon>Actinomycetota</taxon>
        <taxon>Actinomycetes</taxon>
        <taxon>Kitasatosporales</taxon>
        <taxon>Streptomycetaceae</taxon>
        <taxon>Streptomyces</taxon>
    </lineage>
</organism>
<evidence type="ECO:0000313" key="2">
    <source>
        <dbReference type="Proteomes" id="UP001239522"/>
    </source>
</evidence>
<reference evidence="1 2" key="1">
    <citation type="submission" date="2023-03" db="EMBL/GenBank/DDBJ databases">
        <title>Isolation and description of six Streptomyces strains from soil environments, able to metabolize different microbial glucans.</title>
        <authorList>
            <person name="Widen T."/>
            <person name="Larsbrink J."/>
        </authorList>
    </citation>
    <scope>NUCLEOTIDE SEQUENCE [LARGE SCALE GENOMIC DNA]</scope>
    <source>
        <strain evidence="1 2">Mut1</strain>
    </source>
</reference>
<name>A0ABY9HPV6_9ACTN</name>
<sequence>MPPAARTGDPTVHGGVIGTPPPGAVAVVTVLIGGKPAAVTGSLHVCVIPPHALLGPGNVVMPNPAALVGGAVMIGGLPAARMGDTTSCGAKIVAGAPNVLIGGPM</sequence>
<dbReference type="RefSeq" id="WP_306056275.1">
    <property type="nucleotide sequence ID" value="NZ_CP120997.1"/>
</dbReference>
<proteinExistence type="predicted"/>
<dbReference type="Gene3D" id="2.60.200.60">
    <property type="match status" value="1"/>
</dbReference>
<evidence type="ECO:0000313" key="1">
    <source>
        <dbReference type="EMBL" id="WLQ35536.1"/>
    </source>
</evidence>
<protein>
    <submittedName>
        <fullName evidence="1">PAAR domain-containing protein</fullName>
    </submittedName>
</protein>
<gene>
    <name evidence="1" type="ORF">P8A18_19875</name>
</gene>
<accession>A0ABY9HPV6</accession>
<dbReference type="EMBL" id="CP120997">
    <property type="protein sequence ID" value="WLQ35536.1"/>
    <property type="molecule type" value="Genomic_DNA"/>
</dbReference>
<dbReference type="Proteomes" id="UP001239522">
    <property type="component" value="Chromosome"/>
</dbReference>
<dbReference type="InterPro" id="IPR008727">
    <property type="entry name" value="PAAR_motif"/>
</dbReference>
<dbReference type="Pfam" id="PF05488">
    <property type="entry name" value="PAAR_motif"/>
    <property type="match status" value="1"/>
</dbReference>